<name>A0A0F9FVZ0_9ZZZZ</name>
<protein>
    <submittedName>
        <fullName evidence="2">Uncharacterized protein</fullName>
    </submittedName>
</protein>
<keyword evidence="1" id="KW-0472">Membrane</keyword>
<dbReference type="EMBL" id="LAZR01028794">
    <property type="protein sequence ID" value="KKL61520.1"/>
    <property type="molecule type" value="Genomic_DNA"/>
</dbReference>
<feature type="transmembrane region" description="Helical" evidence="1">
    <location>
        <begin position="155"/>
        <end position="180"/>
    </location>
</feature>
<dbReference type="AlphaFoldDB" id="A0A0F9FVZ0"/>
<proteinExistence type="predicted"/>
<reference evidence="2" key="1">
    <citation type="journal article" date="2015" name="Nature">
        <title>Complex archaea that bridge the gap between prokaryotes and eukaryotes.</title>
        <authorList>
            <person name="Spang A."/>
            <person name="Saw J.H."/>
            <person name="Jorgensen S.L."/>
            <person name="Zaremba-Niedzwiedzka K."/>
            <person name="Martijn J."/>
            <person name="Lind A.E."/>
            <person name="van Eijk R."/>
            <person name="Schleper C."/>
            <person name="Guy L."/>
            <person name="Ettema T.J."/>
        </authorList>
    </citation>
    <scope>NUCLEOTIDE SEQUENCE</scope>
</reference>
<keyword evidence="1" id="KW-0812">Transmembrane</keyword>
<comment type="caution">
    <text evidence="2">The sequence shown here is derived from an EMBL/GenBank/DDBJ whole genome shotgun (WGS) entry which is preliminary data.</text>
</comment>
<sequence>MGNFIKDAIVGTGIGGVAGLLGSAAIPPASVVMVPGGMILGGGLGVCNSLITGVTTTAAKTTSYASLLLLTGIGSYISKSYLSSYRNANCDIFATDGACYVELANGIFYSVLTAQLFNAAQAITIRAAEHFFPPPNMHPSVDLSTIAVVTVYSGLGLLTLAAAPVAGGIAIGSGFLMAIFS</sequence>
<keyword evidence="1" id="KW-1133">Transmembrane helix</keyword>
<gene>
    <name evidence="2" type="ORF">LCGC14_2194480</name>
</gene>
<accession>A0A0F9FVZ0</accession>
<evidence type="ECO:0000256" key="1">
    <source>
        <dbReference type="SAM" id="Phobius"/>
    </source>
</evidence>
<organism evidence="2">
    <name type="scientific">marine sediment metagenome</name>
    <dbReference type="NCBI Taxonomy" id="412755"/>
    <lineage>
        <taxon>unclassified sequences</taxon>
        <taxon>metagenomes</taxon>
        <taxon>ecological metagenomes</taxon>
    </lineage>
</organism>
<evidence type="ECO:0000313" key="2">
    <source>
        <dbReference type="EMBL" id="KKL61520.1"/>
    </source>
</evidence>